<dbReference type="InterPro" id="IPR013783">
    <property type="entry name" value="Ig-like_fold"/>
</dbReference>
<dbReference type="EMBL" id="CP044016">
    <property type="protein sequence ID" value="QES90269.1"/>
    <property type="molecule type" value="Genomic_DNA"/>
</dbReference>
<dbReference type="OrthoDB" id="669457at2"/>
<evidence type="ECO:0000313" key="2">
    <source>
        <dbReference type="EMBL" id="QES90269.1"/>
    </source>
</evidence>
<dbReference type="RefSeq" id="WP_131331236.1">
    <property type="nucleotide sequence ID" value="NZ_CP044016.1"/>
</dbReference>
<gene>
    <name evidence="2" type="ORF">E0W69_016965</name>
</gene>
<evidence type="ECO:0000259" key="1">
    <source>
        <dbReference type="Pfam" id="PF18962"/>
    </source>
</evidence>
<name>A0A5P2G7L3_9BACT</name>
<reference evidence="2 3" key="1">
    <citation type="submission" date="2019-09" db="EMBL/GenBank/DDBJ databases">
        <title>Complete genome sequence of Arachidicoccus sp. B3-10 isolated from apple orchard soil.</title>
        <authorList>
            <person name="Kim H.S."/>
            <person name="Han K.-I."/>
            <person name="Suh M.K."/>
            <person name="Lee K.C."/>
            <person name="Eom M.K."/>
            <person name="Kim J.-S."/>
            <person name="Kang S.W."/>
            <person name="Sin Y."/>
            <person name="Lee J.-S."/>
        </authorList>
    </citation>
    <scope>NUCLEOTIDE SEQUENCE [LARGE SCALE GENOMIC DNA]</scope>
    <source>
        <strain evidence="2 3">B3-10</strain>
    </source>
</reference>
<dbReference type="InterPro" id="IPR026444">
    <property type="entry name" value="Secre_tail"/>
</dbReference>
<feature type="domain" description="Secretion system C-terminal sorting" evidence="1">
    <location>
        <begin position="443"/>
        <end position="507"/>
    </location>
</feature>
<dbReference type="KEGG" id="arac:E0W69_016965"/>
<accession>A0A5P2G7L3</accession>
<protein>
    <submittedName>
        <fullName evidence="2">T9SS type A sorting domain-containing protein</fullName>
    </submittedName>
</protein>
<evidence type="ECO:0000313" key="3">
    <source>
        <dbReference type="Proteomes" id="UP000292424"/>
    </source>
</evidence>
<keyword evidence="3" id="KW-1185">Reference proteome</keyword>
<dbReference type="AlphaFoldDB" id="A0A5P2G7L3"/>
<organism evidence="2 3">
    <name type="scientific">Rhizosphaericola mali</name>
    <dbReference type="NCBI Taxonomy" id="2545455"/>
    <lineage>
        <taxon>Bacteria</taxon>
        <taxon>Pseudomonadati</taxon>
        <taxon>Bacteroidota</taxon>
        <taxon>Chitinophagia</taxon>
        <taxon>Chitinophagales</taxon>
        <taxon>Chitinophagaceae</taxon>
        <taxon>Rhizosphaericola</taxon>
    </lineage>
</organism>
<dbReference type="Pfam" id="PF18962">
    <property type="entry name" value="Por_Secre_tail"/>
    <property type="match status" value="1"/>
</dbReference>
<dbReference type="Proteomes" id="UP000292424">
    <property type="component" value="Chromosome"/>
</dbReference>
<proteinExistence type="predicted"/>
<dbReference type="NCBIfam" id="TIGR04183">
    <property type="entry name" value="Por_Secre_tail"/>
    <property type="match status" value="1"/>
</dbReference>
<dbReference type="Gene3D" id="2.60.40.10">
    <property type="entry name" value="Immunoglobulins"/>
    <property type="match status" value="1"/>
</dbReference>
<sequence length="515" mass="56786">MKSIIFIITLLFFYYPSEAQNVINSDFYINSGTTVSCIATNTYIGPDANLVVNGTLSMWTNELWISPELSCIISGTGDLNIMNPNEFGLSETTTLLDGNNKSNYLSIAKLSIQNPNGITLSDISAPISTWNTTYNNSTLNLNKILSLDVDGGNIYLGTSAIGDLKFSSSGTIQGYSSTRKIVTNNKILSHIVKDQSSSGTFTYPIGIANGDYNPAIINGEGTYNVSLIDYTQDIGLPVINVPDEGINRTWHIFGNESASSIQLTHNSTYNGSRYVENKSFIVQYANGMTGYWTYPGLVDYVSSGVNISTHWGVLMASTSTMNSSFYSKSSDATSPLPVRLLNFSGTLNTNNISLNWSTASEINNKGFYVERSSNGTDFHYLSFINTKAVNGNSDKFINYEYTDNYILGNTLYYRLKQVDFDGNIDYSNIISLLNPNHPSSVRVFPNPASSTINVYNTHPGYKIQIIDMAGKILKIENSNEYSQKIDVSKLASGIYYLRILDESGKSYSTNKFIKK</sequence>